<dbReference type="GO" id="GO:0038203">
    <property type="term" value="P:TORC2 signaling"/>
    <property type="evidence" value="ECO:0007669"/>
    <property type="project" value="TreeGrafter"/>
</dbReference>
<comment type="caution">
    <text evidence="1">The sequence shown here is derived from an EMBL/GenBank/DDBJ whole genome shotgun (WGS) entry which is preliminary data.</text>
</comment>
<proteinExistence type="predicted"/>
<dbReference type="AlphaFoldDB" id="W7SYK8"/>
<evidence type="ECO:0000313" key="2">
    <source>
        <dbReference type="Proteomes" id="UP000019335"/>
    </source>
</evidence>
<evidence type="ECO:0000313" key="1">
    <source>
        <dbReference type="EMBL" id="EWM19935.1"/>
    </source>
</evidence>
<keyword evidence="2" id="KW-1185">Reference proteome</keyword>
<dbReference type="PANTHER" id="PTHR13298:SF11">
    <property type="entry name" value="RAPAMYCIN-INSENSITIVE COMPANION OF MTOR"/>
    <property type="match status" value="1"/>
</dbReference>
<dbReference type="Proteomes" id="UP000019335">
    <property type="component" value="Unassembled WGS sequence"/>
</dbReference>
<dbReference type="OrthoDB" id="271111at2759"/>
<dbReference type="EMBL" id="AZIL01003668">
    <property type="protein sequence ID" value="EWM19935.1"/>
    <property type="molecule type" value="Genomic_DNA"/>
</dbReference>
<sequence length="110" mass="12516">EGGPKGGTAGEDRVEAEILGSIMELSNYVTRKTAQQKLIQLRSIPCYREKFTSLSFYVRVRSLMGRYVFNVPVRRFVSELFAHVDWASSEAWGEVARAREEEGGREEEGR</sequence>
<gene>
    <name evidence="1" type="ORF">Naga_102914g1</name>
</gene>
<accession>W7SYK8</accession>
<dbReference type="PANTHER" id="PTHR13298">
    <property type="entry name" value="CYTOSOLIC REGULATOR PIANISSIMO"/>
    <property type="match status" value="1"/>
</dbReference>
<dbReference type="InterPro" id="IPR028268">
    <property type="entry name" value="Pianissimo_fam"/>
</dbReference>
<dbReference type="GO" id="GO:0031932">
    <property type="term" value="C:TORC2 complex"/>
    <property type="evidence" value="ECO:0007669"/>
    <property type="project" value="InterPro"/>
</dbReference>
<organism evidence="1 2">
    <name type="scientific">Nannochloropsis gaditana</name>
    <dbReference type="NCBI Taxonomy" id="72520"/>
    <lineage>
        <taxon>Eukaryota</taxon>
        <taxon>Sar</taxon>
        <taxon>Stramenopiles</taxon>
        <taxon>Ochrophyta</taxon>
        <taxon>Eustigmatophyceae</taxon>
        <taxon>Eustigmatales</taxon>
        <taxon>Monodopsidaceae</taxon>
        <taxon>Nannochloropsis</taxon>
    </lineage>
</organism>
<protein>
    <submittedName>
        <fullName evidence="1">Uncharacterized protein</fullName>
    </submittedName>
</protein>
<reference evidence="1 2" key="1">
    <citation type="journal article" date="2014" name="Mol. Plant">
        <title>Chromosome Scale Genome Assembly and Transcriptome Profiling of Nannochloropsis gaditana in Nitrogen Depletion.</title>
        <authorList>
            <person name="Corteggiani Carpinelli E."/>
            <person name="Telatin A."/>
            <person name="Vitulo N."/>
            <person name="Forcato C."/>
            <person name="D'Angelo M."/>
            <person name="Schiavon R."/>
            <person name="Vezzi A."/>
            <person name="Giacometti G.M."/>
            <person name="Morosinotto T."/>
            <person name="Valle G."/>
        </authorList>
    </citation>
    <scope>NUCLEOTIDE SEQUENCE [LARGE SCALE GENOMIC DNA]</scope>
    <source>
        <strain evidence="1 2">B-31</strain>
    </source>
</reference>
<feature type="non-terminal residue" evidence="1">
    <location>
        <position position="1"/>
    </location>
</feature>
<name>W7SYK8_9STRA</name>